<reference evidence="3" key="3">
    <citation type="submission" date="2005-07" db="EMBL/GenBank/DDBJ databases">
        <authorList>
            <person name="Mural R.J."/>
            <person name="Li P.W."/>
            <person name="Adams M.D."/>
            <person name="Amanatides P.G."/>
            <person name="Baden-Tillson H."/>
            <person name="Barnstead M."/>
            <person name="Chin S.H."/>
            <person name="Dew I."/>
            <person name="Evans C.A."/>
            <person name="Ferriera S."/>
            <person name="Flanigan M."/>
            <person name="Fosler C."/>
            <person name="Glodek A."/>
            <person name="Gu Z."/>
            <person name="Holt R.A."/>
            <person name="Jennings D."/>
            <person name="Kraft C.L."/>
            <person name="Lu F."/>
            <person name="Nguyen T."/>
            <person name="Nusskern D.R."/>
            <person name="Pfannkoch C.M."/>
            <person name="Sitter C."/>
            <person name="Sutton G.G."/>
            <person name="Venter J.C."/>
            <person name="Wang Z."/>
            <person name="Woodage T."/>
            <person name="Zheng X.H."/>
            <person name="Zhong F."/>
        </authorList>
    </citation>
    <scope>NUCLEOTIDE SEQUENCE</scope>
    <source>
        <strain evidence="3">BN</strain>
    </source>
</reference>
<gene>
    <name evidence="3" type="primary">LOC499573</name>
    <name evidence="3" type="ORF">rCG_65907</name>
</gene>
<reference evidence="3" key="2">
    <citation type="journal article" date="2005" name="Genome Res.">
        <title>Gene and alternative splicing annotation with AIR.</title>
        <authorList>
            <person name="Florea L."/>
            <person name="Di Francesco V."/>
            <person name="Miller J."/>
            <person name="Turner R."/>
            <person name="Yao A."/>
            <person name="Harris M."/>
            <person name="Walenz B."/>
            <person name="Mobarry C."/>
            <person name="Merkulov G.V."/>
            <person name="Charlab R."/>
            <person name="Dew I."/>
            <person name="Deng Z."/>
            <person name="Istrail S."/>
            <person name="Li P."/>
            <person name="Sutton G."/>
        </authorList>
    </citation>
    <scope>NUCLEOTIDE SEQUENCE</scope>
    <source>
        <strain evidence="3">BN</strain>
    </source>
</reference>
<sequence length="145" mass="15979">MQLNRHLAYTYGSSDKLCFAHLNSSPKCFEYEQSIGNLRVQTQKALVRNWLFDGSIKMPAVGTMEMQSCHDSGGKDRMQELQERKPTSHEEFGQCSHVTAPIKGVSEQRQNLTAAILHSSGSYFSGPSSAPRANENNAGAAEKLS</sequence>
<accession>F7FGJ9</accession>
<dbReference type="EMBL" id="CH473961">
    <property type="protein sequence ID" value="EDM01018.1"/>
    <property type="molecule type" value="Genomic_DNA"/>
</dbReference>
<name>F7FGJ9_RAT</name>
<dbReference type="EMBL" id="AY383711">
    <property type="protein sequence ID" value="AAQ96269.1"/>
    <property type="molecule type" value="mRNA"/>
</dbReference>
<evidence type="ECO:0000313" key="2">
    <source>
        <dbReference type="EMBL" id="AAQ96269.1"/>
    </source>
</evidence>
<feature type="compositionally biased region" description="Basic and acidic residues" evidence="1">
    <location>
        <begin position="72"/>
        <end position="92"/>
    </location>
</feature>
<dbReference type="HOGENOM" id="CLU_1786308_0_0_1"/>
<organism evidence="2">
    <name type="scientific">Rattus norvegicus</name>
    <name type="common">Rat</name>
    <dbReference type="NCBI Taxonomy" id="10116"/>
    <lineage>
        <taxon>Eukaryota</taxon>
        <taxon>Metazoa</taxon>
        <taxon>Chordata</taxon>
        <taxon>Craniata</taxon>
        <taxon>Vertebrata</taxon>
        <taxon>Euteleostomi</taxon>
        <taxon>Mammalia</taxon>
        <taxon>Eutheria</taxon>
        <taxon>Euarchontoglires</taxon>
        <taxon>Glires</taxon>
        <taxon>Rodentia</taxon>
        <taxon>Myomorpha</taxon>
        <taxon>Muroidea</taxon>
        <taxon>Muridae</taxon>
        <taxon>Murinae</taxon>
        <taxon>Rattus</taxon>
    </lineage>
</organism>
<evidence type="ECO:0000313" key="3">
    <source>
        <dbReference type="EMBL" id="EDM01018.1"/>
    </source>
</evidence>
<proteinExistence type="evidence at transcript level"/>
<feature type="region of interest" description="Disordered" evidence="1">
    <location>
        <begin position="65"/>
        <end position="95"/>
    </location>
</feature>
<dbReference type="Proteomes" id="UP000234681">
    <property type="component" value="Chromosome 2"/>
</dbReference>
<feature type="region of interest" description="Disordered" evidence="1">
    <location>
        <begin position="123"/>
        <end position="145"/>
    </location>
</feature>
<evidence type="ECO:0000256" key="1">
    <source>
        <dbReference type="SAM" id="MobiDB-lite"/>
    </source>
</evidence>
<protein>
    <submittedName>
        <fullName evidence="2">LRRGT00056</fullName>
    </submittedName>
</protein>
<dbReference type="AlphaFoldDB" id="F7FGJ9"/>
<reference evidence="2" key="1">
    <citation type="submission" date="2003-09" db="EMBL/GenBank/DDBJ databases">
        <title>Liver regeneration after PH.</title>
        <authorList>
            <person name="Xu C.S."/>
            <person name="Chang C.F."/>
            <person name="Han H.P."/>
            <person name="Wang G.P."/>
            <person name="Chai L.Q."/>
            <person name="Yuan J.Y."/>
            <person name="Yang K.J."/>
            <person name="Zhao L.F."/>
            <person name="Ma H."/>
            <person name="Wang L."/>
            <person name="Wang S.F."/>
            <person name="Xing X.K."/>
            <person name="Shen G.M."/>
            <person name="Shi J.B."/>
            <person name="Rahman S."/>
            <person name="Wang Q.N."/>
            <person name="Zhang J.B."/>
        </authorList>
    </citation>
    <scope>NUCLEOTIDE SEQUENCE</scope>
    <source>
        <strain evidence="2">Sprague-Dawley</strain>
    </source>
</reference>